<dbReference type="InterPro" id="IPR029016">
    <property type="entry name" value="GAF-like_dom_sf"/>
</dbReference>
<evidence type="ECO:0000256" key="7">
    <source>
        <dbReference type="SAM" id="MobiDB-lite"/>
    </source>
</evidence>
<dbReference type="PANTHER" id="PTHR32071">
    <property type="entry name" value="TRANSCRIPTIONAL REGULATORY PROTEIN"/>
    <property type="match status" value="1"/>
</dbReference>
<feature type="coiled-coil region" evidence="6">
    <location>
        <begin position="342"/>
        <end position="369"/>
    </location>
</feature>
<dbReference type="Pfam" id="PF00158">
    <property type="entry name" value="Sigma54_activat"/>
    <property type="match status" value="1"/>
</dbReference>
<keyword evidence="6" id="KW-0175">Coiled coil</keyword>
<dbReference type="InterPro" id="IPR025662">
    <property type="entry name" value="Sigma_54_int_dom_ATP-bd_1"/>
</dbReference>
<dbReference type="Gene3D" id="2.60.200.20">
    <property type="match status" value="1"/>
</dbReference>
<keyword evidence="4" id="KW-0238">DNA-binding</keyword>
<dbReference type="AlphaFoldDB" id="A0A517Z2C7"/>
<evidence type="ECO:0000256" key="2">
    <source>
        <dbReference type="ARBA" id="ARBA00022840"/>
    </source>
</evidence>
<evidence type="ECO:0000259" key="8">
    <source>
        <dbReference type="PROSITE" id="PS50006"/>
    </source>
</evidence>
<evidence type="ECO:0000256" key="6">
    <source>
        <dbReference type="SAM" id="Coils"/>
    </source>
</evidence>
<proteinExistence type="predicted"/>
<dbReference type="SUPFAM" id="SSF46689">
    <property type="entry name" value="Homeodomain-like"/>
    <property type="match status" value="1"/>
</dbReference>
<dbReference type="OrthoDB" id="9761019at2"/>
<evidence type="ECO:0000256" key="4">
    <source>
        <dbReference type="ARBA" id="ARBA00023125"/>
    </source>
</evidence>
<accession>A0A517Z2C7</accession>
<dbReference type="Gene3D" id="1.10.10.60">
    <property type="entry name" value="Homeodomain-like"/>
    <property type="match status" value="1"/>
</dbReference>
<feature type="region of interest" description="Disordered" evidence="7">
    <location>
        <begin position="1"/>
        <end position="40"/>
    </location>
</feature>
<dbReference type="SMART" id="SM00382">
    <property type="entry name" value="AAA"/>
    <property type="match status" value="1"/>
</dbReference>
<dbReference type="EMBL" id="CP036275">
    <property type="protein sequence ID" value="QDU36634.1"/>
    <property type="molecule type" value="Genomic_DNA"/>
</dbReference>
<keyword evidence="1" id="KW-0547">Nucleotide-binding</keyword>
<dbReference type="Pfam" id="PF01590">
    <property type="entry name" value="GAF"/>
    <property type="match status" value="1"/>
</dbReference>
<dbReference type="PRINTS" id="PR01590">
    <property type="entry name" value="HTHFIS"/>
</dbReference>
<feature type="domain" description="Sigma-54 factor interaction" evidence="9">
    <location>
        <begin position="369"/>
        <end position="598"/>
    </location>
</feature>
<evidence type="ECO:0000256" key="5">
    <source>
        <dbReference type="ARBA" id="ARBA00023163"/>
    </source>
</evidence>
<dbReference type="InterPro" id="IPR025944">
    <property type="entry name" value="Sigma_54_int_dom_CS"/>
</dbReference>
<dbReference type="Gene3D" id="1.10.8.60">
    <property type="match status" value="1"/>
</dbReference>
<dbReference type="Pfam" id="PF02954">
    <property type="entry name" value="HTH_8"/>
    <property type="match status" value="1"/>
</dbReference>
<dbReference type="GO" id="GO:0005524">
    <property type="term" value="F:ATP binding"/>
    <property type="evidence" value="ECO:0007669"/>
    <property type="project" value="UniProtKB-KW"/>
</dbReference>
<dbReference type="RefSeq" id="WP_145367274.1">
    <property type="nucleotide sequence ID" value="NZ_CP036275.1"/>
</dbReference>
<dbReference type="Gene3D" id="3.30.450.40">
    <property type="match status" value="1"/>
</dbReference>
<evidence type="ECO:0000313" key="11">
    <source>
        <dbReference type="Proteomes" id="UP000320496"/>
    </source>
</evidence>
<dbReference type="PROSITE" id="PS00675">
    <property type="entry name" value="SIGMA54_INTERACT_1"/>
    <property type="match status" value="1"/>
</dbReference>
<protein>
    <submittedName>
        <fullName evidence="10">Transcriptional regulatory protein ZraR</fullName>
    </submittedName>
</protein>
<dbReference type="SUPFAM" id="SSF55781">
    <property type="entry name" value="GAF domain-like"/>
    <property type="match status" value="1"/>
</dbReference>
<dbReference type="InterPro" id="IPR027417">
    <property type="entry name" value="P-loop_NTPase"/>
</dbReference>
<dbReference type="Pfam" id="PF25601">
    <property type="entry name" value="AAA_lid_14"/>
    <property type="match status" value="1"/>
</dbReference>
<keyword evidence="2" id="KW-0067">ATP-binding</keyword>
<gene>
    <name evidence="10" type="primary">zraR_7</name>
    <name evidence="10" type="ORF">Mal4_09220</name>
</gene>
<evidence type="ECO:0000313" key="10">
    <source>
        <dbReference type="EMBL" id="QDU36634.1"/>
    </source>
</evidence>
<dbReference type="InterPro" id="IPR009057">
    <property type="entry name" value="Homeodomain-like_sf"/>
</dbReference>
<dbReference type="PANTHER" id="PTHR32071:SF57">
    <property type="entry name" value="C4-DICARBOXYLATE TRANSPORT TRANSCRIPTIONAL REGULATORY PROTEIN DCTD"/>
    <property type="match status" value="1"/>
</dbReference>
<dbReference type="GO" id="GO:0043565">
    <property type="term" value="F:sequence-specific DNA binding"/>
    <property type="evidence" value="ECO:0007669"/>
    <property type="project" value="InterPro"/>
</dbReference>
<dbReference type="InterPro" id="IPR002197">
    <property type="entry name" value="HTH_Fis"/>
</dbReference>
<feature type="compositionally biased region" description="Polar residues" evidence="7">
    <location>
        <begin position="1"/>
        <end position="21"/>
    </location>
</feature>
<dbReference type="GO" id="GO:0006355">
    <property type="term" value="P:regulation of DNA-templated transcription"/>
    <property type="evidence" value="ECO:0007669"/>
    <property type="project" value="InterPro"/>
</dbReference>
<keyword evidence="11" id="KW-1185">Reference proteome</keyword>
<dbReference type="Pfam" id="PF00498">
    <property type="entry name" value="FHA"/>
    <property type="match status" value="1"/>
</dbReference>
<sequence length="708" mass="77889">MFENNLQNDGVRSTSILTSHSSVDEDDMEPNESPTRPAVTGQDVYLIVQKGAARLSVIPLDPEQRYTVGRASSNRVVIPDAKCSRQHCELFFQQGQWLVRDLESRNGVTVDGRKIENDWSLRPGEVIAVGNCTLVFSHERPDDSSSAPVSAGGMPFTIIDRKSGTQFDSPSGNHEPAAAHDAAELFRMARRMNAATDINTLADCVLDGLSAGTSASVVAVLLLPTDSPAPAVEDLEVVALRAPEDRPDVAVSEYLSRLVLAEREAVLAHDIAEQTHLAERKSLHELAADSAICAPIRHGDAILGLIHLYSTDPRSPLTTEQLEVTLAVADQMSGNLQALQTQARLAQDLSKVENHVRELNEQLEVETELVGTSPSLDKVRHAVARVARTDATVLIRGESGVGKELVARAVHFNSPRKDGPFVCVNCAALTESLLESELFGHEKGAFTGAAGQKAGKFEQATEGTLFLDEIGEMSPEIQAKFLRVLEGQAFERVGGGKPITVDVRVVTATNRDLEEAVREGTFRADLYFRLQVIELHVPSLREHPRDIPEIAQHFLKRFARRSRPQVRGFTSEALNLLQQHSWPGNVRELRNVVERAVILSEHEWLRPEDISLTRLSVTDPAPLHVQGTGSENGSGEYGEGLETAVDPHVDLLGSYVQQEITLDELDRLYISAVLNHFNWNKSQAARTLGIERTTLDRRLKRYGMKRPE</sequence>
<dbReference type="PROSITE" id="PS00688">
    <property type="entry name" value="SIGMA54_INTERACT_3"/>
    <property type="match status" value="1"/>
</dbReference>
<organism evidence="10 11">
    <name type="scientific">Maioricimonas rarisocia</name>
    <dbReference type="NCBI Taxonomy" id="2528026"/>
    <lineage>
        <taxon>Bacteria</taxon>
        <taxon>Pseudomonadati</taxon>
        <taxon>Planctomycetota</taxon>
        <taxon>Planctomycetia</taxon>
        <taxon>Planctomycetales</taxon>
        <taxon>Planctomycetaceae</taxon>
        <taxon>Maioricimonas</taxon>
    </lineage>
</organism>
<reference evidence="10 11" key="1">
    <citation type="submission" date="2019-02" db="EMBL/GenBank/DDBJ databases">
        <title>Deep-cultivation of Planctomycetes and their phenomic and genomic characterization uncovers novel biology.</title>
        <authorList>
            <person name="Wiegand S."/>
            <person name="Jogler M."/>
            <person name="Boedeker C."/>
            <person name="Pinto D."/>
            <person name="Vollmers J."/>
            <person name="Rivas-Marin E."/>
            <person name="Kohn T."/>
            <person name="Peeters S.H."/>
            <person name="Heuer A."/>
            <person name="Rast P."/>
            <person name="Oberbeckmann S."/>
            <person name="Bunk B."/>
            <person name="Jeske O."/>
            <person name="Meyerdierks A."/>
            <person name="Storesund J.E."/>
            <person name="Kallscheuer N."/>
            <person name="Luecker S."/>
            <person name="Lage O.M."/>
            <person name="Pohl T."/>
            <person name="Merkel B.J."/>
            <person name="Hornburger P."/>
            <person name="Mueller R.-W."/>
            <person name="Bruemmer F."/>
            <person name="Labrenz M."/>
            <person name="Spormann A.M."/>
            <person name="Op den Camp H."/>
            <person name="Overmann J."/>
            <person name="Amann R."/>
            <person name="Jetten M.S.M."/>
            <person name="Mascher T."/>
            <person name="Medema M.H."/>
            <person name="Devos D.P."/>
            <person name="Kaster A.-K."/>
            <person name="Ovreas L."/>
            <person name="Rohde M."/>
            <person name="Galperin M.Y."/>
            <person name="Jogler C."/>
        </authorList>
    </citation>
    <scope>NUCLEOTIDE SEQUENCE [LARGE SCALE GENOMIC DNA]</scope>
    <source>
        <strain evidence="10 11">Mal4</strain>
    </source>
</reference>
<evidence type="ECO:0000256" key="3">
    <source>
        <dbReference type="ARBA" id="ARBA00023015"/>
    </source>
</evidence>
<name>A0A517Z2C7_9PLAN</name>
<dbReference type="SUPFAM" id="SSF49879">
    <property type="entry name" value="SMAD/FHA domain"/>
    <property type="match status" value="1"/>
</dbReference>
<dbReference type="Proteomes" id="UP000320496">
    <property type="component" value="Chromosome"/>
</dbReference>
<dbReference type="Gene3D" id="3.40.50.300">
    <property type="entry name" value="P-loop containing nucleotide triphosphate hydrolases"/>
    <property type="match status" value="1"/>
</dbReference>
<dbReference type="SUPFAM" id="SSF52540">
    <property type="entry name" value="P-loop containing nucleoside triphosphate hydrolases"/>
    <property type="match status" value="1"/>
</dbReference>
<dbReference type="CDD" id="cd00009">
    <property type="entry name" value="AAA"/>
    <property type="match status" value="1"/>
</dbReference>
<dbReference type="InterPro" id="IPR008984">
    <property type="entry name" value="SMAD_FHA_dom_sf"/>
</dbReference>
<dbReference type="SMART" id="SM00240">
    <property type="entry name" value="FHA"/>
    <property type="match status" value="1"/>
</dbReference>
<dbReference type="InterPro" id="IPR002078">
    <property type="entry name" value="Sigma_54_int"/>
</dbReference>
<dbReference type="PROSITE" id="PS50045">
    <property type="entry name" value="SIGMA54_INTERACT_4"/>
    <property type="match status" value="1"/>
</dbReference>
<feature type="domain" description="FHA" evidence="8">
    <location>
        <begin position="66"/>
        <end position="115"/>
    </location>
</feature>
<dbReference type="CDD" id="cd00060">
    <property type="entry name" value="FHA"/>
    <property type="match status" value="1"/>
</dbReference>
<dbReference type="FunFam" id="3.40.50.300:FF:000006">
    <property type="entry name" value="DNA-binding transcriptional regulator NtrC"/>
    <property type="match status" value="1"/>
</dbReference>
<dbReference type="InterPro" id="IPR003593">
    <property type="entry name" value="AAA+_ATPase"/>
</dbReference>
<keyword evidence="5" id="KW-0804">Transcription</keyword>
<dbReference type="InterPro" id="IPR000253">
    <property type="entry name" value="FHA_dom"/>
</dbReference>
<dbReference type="PROSITE" id="PS50006">
    <property type="entry name" value="FHA_DOMAIN"/>
    <property type="match status" value="1"/>
</dbReference>
<dbReference type="SMART" id="SM00065">
    <property type="entry name" value="GAF"/>
    <property type="match status" value="1"/>
</dbReference>
<keyword evidence="3" id="KW-0805">Transcription regulation</keyword>
<evidence type="ECO:0000256" key="1">
    <source>
        <dbReference type="ARBA" id="ARBA00022741"/>
    </source>
</evidence>
<evidence type="ECO:0000259" key="9">
    <source>
        <dbReference type="PROSITE" id="PS50045"/>
    </source>
</evidence>
<dbReference type="InterPro" id="IPR003018">
    <property type="entry name" value="GAF"/>
</dbReference>
<dbReference type="InterPro" id="IPR058031">
    <property type="entry name" value="AAA_lid_NorR"/>
</dbReference>
<dbReference type="KEGG" id="mri:Mal4_09220"/>